<organism evidence="2 3">
    <name type="scientific">Cellulomonas terrae</name>
    <dbReference type="NCBI Taxonomy" id="311234"/>
    <lineage>
        <taxon>Bacteria</taxon>
        <taxon>Bacillati</taxon>
        <taxon>Actinomycetota</taxon>
        <taxon>Actinomycetes</taxon>
        <taxon>Micrococcales</taxon>
        <taxon>Cellulomonadaceae</taxon>
        <taxon>Cellulomonas</taxon>
    </lineage>
</organism>
<keyword evidence="3" id="KW-1185">Reference proteome</keyword>
<dbReference type="RefSeq" id="WP_186814826.1">
    <property type="nucleotide sequence ID" value="NZ_BJWH01000010.1"/>
</dbReference>
<dbReference type="AlphaFoldDB" id="A0A511JL32"/>
<name>A0A511JL32_9CELL</name>
<feature type="region of interest" description="Disordered" evidence="1">
    <location>
        <begin position="29"/>
        <end position="53"/>
    </location>
</feature>
<reference evidence="2 3" key="1">
    <citation type="submission" date="2019-07" db="EMBL/GenBank/DDBJ databases">
        <title>Whole genome shotgun sequence of Cellulomonas terrae NBRC 100819.</title>
        <authorList>
            <person name="Hosoyama A."/>
            <person name="Uohara A."/>
            <person name="Ohji S."/>
            <person name="Ichikawa N."/>
        </authorList>
    </citation>
    <scope>NUCLEOTIDE SEQUENCE [LARGE SCALE GENOMIC DNA]</scope>
    <source>
        <strain evidence="2 3">NBRC 100819</strain>
    </source>
</reference>
<sequence length="53" mass="5733">MITIWIVLALVAAAWLIARLVVTLRHDGLGSAQPPASHADWSSDLPSHPYRSA</sequence>
<dbReference type="Proteomes" id="UP000321049">
    <property type="component" value="Unassembled WGS sequence"/>
</dbReference>
<proteinExistence type="predicted"/>
<accession>A0A511JL32</accession>
<evidence type="ECO:0000313" key="3">
    <source>
        <dbReference type="Proteomes" id="UP000321049"/>
    </source>
</evidence>
<comment type="caution">
    <text evidence="2">The sequence shown here is derived from an EMBL/GenBank/DDBJ whole genome shotgun (WGS) entry which is preliminary data.</text>
</comment>
<protein>
    <submittedName>
        <fullName evidence="2">Uncharacterized protein</fullName>
    </submittedName>
</protein>
<dbReference type="EMBL" id="BJWH01000010">
    <property type="protein sequence ID" value="GEL98599.1"/>
    <property type="molecule type" value="Genomic_DNA"/>
</dbReference>
<evidence type="ECO:0000256" key="1">
    <source>
        <dbReference type="SAM" id="MobiDB-lite"/>
    </source>
</evidence>
<evidence type="ECO:0000313" key="2">
    <source>
        <dbReference type="EMBL" id="GEL98599.1"/>
    </source>
</evidence>
<gene>
    <name evidence="2" type="ORF">CTE05_21460</name>
</gene>